<feature type="region of interest" description="Disordered" evidence="1">
    <location>
        <begin position="682"/>
        <end position="718"/>
    </location>
</feature>
<feature type="transmembrane region" description="Helical" evidence="2">
    <location>
        <begin position="263"/>
        <end position="283"/>
    </location>
</feature>
<reference evidence="3 4" key="1">
    <citation type="journal article" date="2011" name="J. Bacteriol.">
        <title>Genome sequence of the 1,4-dioxane-degrading Pseudonocardia dioxanivorans strain CB1190.</title>
        <authorList>
            <person name="Sales C.M."/>
            <person name="Mahendra S."/>
            <person name="Grostern A."/>
            <person name="Parales R.E."/>
            <person name="Goodwin L.A."/>
            <person name="Woyke T."/>
            <person name="Nolan M."/>
            <person name="Lapidus A."/>
            <person name="Chertkov O."/>
            <person name="Ovchinnikova G."/>
            <person name="Sczyrba A."/>
            <person name="Alvarez-Cohen L."/>
        </authorList>
    </citation>
    <scope>NUCLEOTIDE SEQUENCE [LARGE SCALE GENOMIC DNA]</scope>
    <source>
        <strain evidence="4">ATCC 55486 / DSM 44775 / JCM 13855 / CB1190</strain>
    </source>
</reference>
<gene>
    <name evidence="3" type="ordered locus">Psed_6634</name>
</gene>
<feature type="transmembrane region" description="Helical" evidence="2">
    <location>
        <begin position="464"/>
        <end position="483"/>
    </location>
</feature>
<accession>F4CXR6</accession>
<keyword evidence="2" id="KW-0812">Transmembrane</keyword>
<dbReference type="KEGG" id="pdx:Psed_6634"/>
<feature type="transmembrane region" description="Helical" evidence="2">
    <location>
        <begin position="566"/>
        <end position="591"/>
    </location>
</feature>
<evidence type="ECO:0000256" key="1">
    <source>
        <dbReference type="SAM" id="MobiDB-lite"/>
    </source>
</evidence>
<evidence type="ECO:0000256" key="2">
    <source>
        <dbReference type="SAM" id="Phobius"/>
    </source>
</evidence>
<dbReference type="Proteomes" id="UP000007809">
    <property type="component" value="Chromosome"/>
</dbReference>
<name>F4CXR6_PSEUX</name>
<proteinExistence type="predicted"/>
<feature type="compositionally biased region" description="Low complexity" evidence="1">
    <location>
        <begin position="682"/>
        <end position="704"/>
    </location>
</feature>
<feature type="transmembrane region" description="Helical" evidence="2">
    <location>
        <begin position="314"/>
        <end position="331"/>
    </location>
</feature>
<feature type="compositionally biased region" description="Pro residues" evidence="1">
    <location>
        <begin position="81"/>
        <end position="93"/>
    </location>
</feature>
<sequence>MIAILCGVSDSQVSDDRLTAVAAELGRLGRRLDDLGVELLALRSSSPGPAPGGGSGAGPGDVLTGPSGVGAAPAPDRSGPPAWPAPPTRPGPPGVAGTPATAGTPGVAGTPGAAAAPPWVARGPVAPQGPWPGRPPRAAASPAVFAGTGAPWTRPGPAVPTGPPAPQRPGWWASLSGARLLAWTGGGVTLLGLVMLLVLAASRGWFSPVARLVAGAVLGLALLGLAVWLHRKESARAGAVAVAGTGVAALYLVVASGTAQYHYLPAAVGLVLGLVVAAGGLGLADHWRSAALAIGAVVGAGLLMPVVTEGWGPLLAALTVVLEIVAGIVALRRGWPWLLVVGAAWAVLYASLAAGVAGSAELWPAGGAAGAVLVVGCALALYALVTSSTNAPAYGVLASAAVPVLIMGGRLDGWRGAAVAGGAAVVMLGVALVPRLDRPVRIVALTVGAVALLEATGLLFSGDVAVAVIVGEGIGFAVAAALLRSRPTLLFAAGFGVMGVLGALALPLPPGVLAGYPAWPFTRGGLLQTGPLVTGLIVAVLTVGLAVAMLVALARTGLLGSGDGRAAMWVVTGLVGLYGLTGFVVGLALLVSPDRGGFVAGHAVVTVLWTVLALVLLARGIRNTPLRVAGLVLVAAAVAKLILFDLVSLDGLARVGAFLGAGLVLLFAGVRYARLVSEAETATGPATPPTGVAAPAGGPEQAAGDDGRGTWGPPDART</sequence>
<keyword evidence="2" id="KW-1133">Transmembrane helix</keyword>
<dbReference type="Pfam" id="PF10101">
    <property type="entry name" value="DUF2339"/>
    <property type="match status" value="1"/>
</dbReference>
<evidence type="ECO:0000313" key="3">
    <source>
        <dbReference type="EMBL" id="AEA28722.1"/>
    </source>
</evidence>
<evidence type="ECO:0000313" key="4">
    <source>
        <dbReference type="Proteomes" id="UP000007809"/>
    </source>
</evidence>
<evidence type="ECO:0008006" key="5">
    <source>
        <dbReference type="Google" id="ProtNLM"/>
    </source>
</evidence>
<feature type="transmembrane region" description="Helical" evidence="2">
    <location>
        <begin position="597"/>
        <end position="617"/>
    </location>
</feature>
<dbReference type="InterPro" id="IPR019286">
    <property type="entry name" value="DUF2339_TM"/>
</dbReference>
<dbReference type="eggNOG" id="COG5373">
    <property type="taxonomic scope" value="Bacteria"/>
</dbReference>
<dbReference type="STRING" id="675635.Psed_6634"/>
<dbReference type="EMBL" id="CP002593">
    <property type="protein sequence ID" value="AEA28722.1"/>
    <property type="molecule type" value="Genomic_DNA"/>
</dbReference>
<feature type="transmembrane region" description="Helical" evidence="2">
    <location>
        <begin position="290"/>
        <end position="308"/>
    </location>
</feature>
<dbReference type="PANTHER" id="PTHR38434">
    <property type="entry name" value="BLL2549 PROTEIN"/>
    <property type="match status" value="1"/>
</dbReference>
<feature type="transmembrane region" description="Helical" evidence="2">
    <location>
        <begin position="440"/>
        <end position="458"/>
    </location>
</feature>
<feature type="transmembrane region" description="Helical" evidence="2">
    <location>
        <begin position="655"/>
        <end position="673"/>
    </location>
</feature>
<organism evidence="3 4">
    <name type="scientific">Pseudonocardia dioxanivorans (strain ATCC 55486 / DSM 44775 / JCM 13855 / CB1190)</name>
    <dbReference type="NCBI Taxonomy" id="675635"/>
    <lineage>
        <taxon>Bacteria</taxon>
        <taxon>Bacillati</taxon>
        <taxon>Actinomycetota</taxon>
        <taxon>Actinomycetes</taxon>
        <taxon>Pseudonocardiales</taxon>
        <taxon>Pseudonocardiaceae</taxon>
        <taxon>Pseudonocardia</taxon>
    </lineage>
</organism>
<feature type="transmembrane region" description="Helical" evidence="2">
    <location>
        <begin position="363"/>
        <end position="384"/>
    </location>
</feature>
<dbReference type="HOGENOM" id="CLU_017536_0_0_11"/>
<feature type="transmembrane region" description="Helical" evidence="2">
    <location>
        <begin position="212"/>
        <end position="230"/>
    </location>
</feature>
<keyword evidence="2" id="KW-0472">Membrane</keyword>
<feature type="transmembrane region" description="Helical" evidence="2">
    <location>
        <begin position="629"/>
        <end position="649"/>
    </location>
</feature>
<feature type="transmembrane region" description="Helical" evidence="2">
    <location>
        <begin position="414"/>
        <end position="433"/>
    </location>
</feature>
<protein>
    <recommendedName>
        <fullName evidence="5">DUF2339 domain-containing protein</fullName>
    </recommendedName>
</protein>
<dbReference type="AlphaFoldDB" id="F4CXR6"/>
<feature type="transmembrane region" description="Helical" evidence="2">
    <location>
        <begin position="532"/>
        <end position="554"/>
    </location>
</feature>
<feature type="transmembrane region" description="Helical" evidence="2">
    <location>
        <begin position="338"/>
        <end position="357"/>
    </location>
</feature>
<feature type="transmembrane region" description="Helical" evidence="2">
    <location>
        <begin position="237"/>
        <end position="257"/>
    </location>
</feature>
<feature type="transmembrane region" description="Helical" evidence="2">
    <location>
        <begin position="490"/>
        <end position="512"/>
    </location>
</feature>
<feature type="compositionally biased region" description="Low complexity" evidence="1">
    <location>
        <begin position="95"/>
        <end position="126"/>
    </location>
</feature>
<feature type="transmembrane region" description="Helical" evidence="2">
    <location>
        <begin position="391"/>
        <end position="408"/>
    </location>
</feature>
<feature type="region of interest" description="Disordered" evidence="1">
    <location>
        <begin position="43"/>
        <end position="140"/>
    </location>
</feature>
<keyword evidence="4" id="KW-1185">Reference proteome</keyword>
<feature type="transmembrane region" description="Helical" evidence="2">
    <location>
        <begin position="180"/>
        <end position="200"/>
    </location>
</feature>
<dbReference type="PANTHER" id="PTHR38434:SF1">
    <property type="entry name" value="BLL2549 PROTEIN"/>
    <property type="match status" value="1"/>
</dbReference>